<dbReference type="AlphaFoldDB" id="A0A6V7VAE3"/>
<proteinExistence type="predicted"/>
<dbReference type="EMBL" id="CAJEWN010000192">
    <property type="protein sequence ID" value="CAD2171900.1"/>
    <property type="molecule type" value="Genomic_DNA"/>
</dbReference>
<comment type="caution">
    <text evidence="1">The sequence shown here is derived from an EMBL/GenBank/DDBJ whole genome shotgun (WGS) entry which is preliminary data.</text>
</comment>
<protein>
    <submittedName>
        <fullName evidence="1">Uncharacterized protein</fullName>
    </submittedName>
</protein>
<accession>A0A6V7VAE3</accession>
<organism evidence="1 2">
    <name type="scientific">Meloidogyne enterolobii</name>
    <name type="common">Root-knot nematode worm</name>
    <name type="synonym">Meloidogyne mayaguensis</name>
    <dbReference type="NCBI Taxonomy" id="390850"/>
    <lineage>
        <taxon>Eukaryota</taxon>
        <taxon>Metazoa</taxon>
        <taxon>Ecdysozoa</taxon>
        <taxon>Nematoda</taxon>
        <taxon>Chromadorea</taxon>
        <taxon>Rhabditida</taxon>
        <taxon>Tylenchina</taxon>
        <taxon>Tylenchomorpha</taxon>
        <taxon>Tylenchoidea</taxon>
        <taxon>Meloidogynidae</taxon>
        <taxon>Meloidogyninae</taxon>
        <taxon>Meloidogyne</taxon>
    </lineage>
</organism>
<reference evidence="1 2" key="1">
    <citation type="submission" date="2020-08" db="EMBL/GenBank/DDBJ databases">
        <authorList>
            <person name="Koutsovoulos G."/>
            <person name="Danchin GJ E."/>
        </authorList>
    </citation>
    <scope>NUCLEOTIDE SEQUENCE [LARGE SCALE GENOMIC DNA]</scope>
</reference>
<evidence type="ECO:0000313" key="1">
    <source>
        <dbReference type="EMBL" id="CAD2171900.1"/>
    </source>
</evidence>
<gene>
    <name evidence="1" type="ORF">MENT_LOCUS23423</name>
</gene>
<evidence type="ECO:0000313" key="2">
    <source>
        <dbReference type="Proteomes" id="UP000580250"/>
    </source>
</evidence>
<name>A0A6V7VAE3_MELEN</name>
<dbReference type="Proteomes" id="UP000580250">
    <property type="component" value="Unassembled WGS sequence"/>
</dbReference>
<sequence>MKINFDRIGTGSILSSGFSTGTIKRRNFPEPERLRFMRGFAGSTEHNDYVLGLKTWLLSIR</sequence>